<dbReference type="GO" id="GO:0003676">
    <property type="term" value="F:nucleic acid binding"/>
    <property type="evidence" value="ECO:0007669"/>
    <property type="project" value="InterPro"/>
</dbReference>
<keyword evidence="1" id="KW-0862">Zinc</keyword>
<dbReference type="AlphaFoldDB" id="A0AAD4MTJ1"/>
<keyword evidence="6" id="KW-1185">Reference proteome</keyword>
<feature type="domain" description="CCHC-type" evidence="4">
    <location>
        <begin position="570"/>
        <end position="584"/>
    </location>
</feature>
<proteinExistence type="predicted"/>
<comment type="caution">
    <text evidence="5">The sequence shown here is derived from an EMBL/GenBank/DDBJ whole genome shotgun (WGS) entry which is preliminary data.</text>
</comment>
<organism evidence="5 6">
    <name type="scientific">Ditylenchus destructor</name>
    <dbReference type="NCBI Taxonomy" id="166010"/>
    <lineage>
        <taxon>Eukaryota</taxon>
        <taxon>Metazoa</taxon>
        <taxon>Ecdysozoa</taxon>
        <taxon>Nematoda</taxon>
        <taxon>Chromadorea</taxon>
        <taxon>Rhabditida</taxon>
        <taxon>Tylenchina</taxon>
        <taxon>Tylenchomorpha</taxon>
        <taxon>Sphaerularioidea</taxon>
        <taxon>Anguinidae</taxon>
        <taxon>Anguininae</taxon>
        <taxon>Ditylenchus</taxon>
    </lineage>
</organism>
<feature type="compositionally biased region" description="Polar residues" evidence="3">
    <location>
        <begin position="809"/>
        <end position="819"/>
    </location>
</feature>
<name>A0AAD4MTJ1_9BILA</name>
<feature type="region of interest" description="Disordered" evidence="3">
    <location>
        <begin position="805"/>
        <end position="827"/>
    </location>
</feature>
<feature type="compositionally biased region" description="Basic and acidic residues" evidence="3">
    <location>
        <begin position="607"/>
        <end position="623"/>
    </location>
</feature>
<dbReference type="Proteomes" id="UP001201812">
    <property type="component" value="Unassembled WGS sequence"/>
</dbReference>
<dbReference type="GO" id="GO:0008270">
    <property type="term" value="F:zinc ion binding"/>
    <property type="evidence" value="ECO:0007669"/>
    <property type="project" value="UniProtKB-KW"/>
</dbReference>
<evidence type="ECO:0000256" key="3">
    <source>
        <dbReference type="SAM" id="MobiDB-lite"/>
    </source>
</evidence>
<feature type="compositionally biased region" description="Basic residues" evidence="3">
    <location>
        <begin position="624"/>
        <end position="638"/>
    </location>
</feature>
<evidence type="ECO:0000313" key="6">
    <source>
        <dbReference type="Proteomes" id="UP001201812"/>
    </source>
</evidence>
<feature type="compositionally biased region" description="Polar residues" evidence="3">
    <location>
        <begin position="727"/>
        <end position="737"/>
    </location>
</feature>
<keyword evidence="2" id="KW-0175">Coiled coil</keyword>
<evidence type="ECO:0000259" key="4">
    <source>
        <dbReference type="PROSITE" id="PS50158"/>
    </source>
</evidence>
<dbReference type="PANTHER" id="PTHR22954:SF3">
    <property type="entry name" value="PROTEIN CBG08539"/>
    <property type="match status" value="1"/>
</dbReference>
<dbReference type="EMBL" id="JAKKPZ010000068">
    <property type="protein sequence ID" value="KAI1704407.1"/>
    <property type="molecule type" value="Genomic_DNA"/>
</dbReference>
<reference evidence="5" key="1">
    <citation type="submission" date="2022-01" db="EMBL/GenBank/DDBJ databases">
        <title>Genome Sequence Resource for Two Populations of Ditylenchus destructor, the Migratory Endoparasitic Phytonematode.</title>
        <authorList>
            <person name="Zhang H."/>
            <person name="Lin R."/>
            <person name="Xie B."/>
        </authorList>
    </citation>
    <scope>NUCLEOTIDE SEQUENCE</scope>
    <source>
        <strain evidence="5">BazhouSP</strain>
    </source>
</reference>
<dbReference type="InterPro" id="IPR005312">
    <property type="entry name" value="DUF1759"/>
</dbReference>
<evidence type="ECO:0000313" key="5">
    <source>
        <dbReference type="EMBL" id="KAI1704407.1"/>
    </source>
</evidence>
<accession>A0AAD4MTJ1</accession>
<feature type="region of interest" description="Disordered" evidence="3">
    <location>
        <begin position="757"/>
        <end position="791"/>
    </location>
</feature>
<feature type="region of interest" description="Disordered" evidence="3">
    <location>
        <begin position="697"/>
        <end position="745"/>
    </location>
</feature>
<feature type="region of interest" description="Disordered" evidence="3">
    <location>
        <begin position="494"/>
        <end position="515"/>
    </location>
</feature>
<feature type="compositionally biased region" description="Basic and acidic residues" evidence="3">
    <location>
        <begin position="494"/>
        <end position="509"/>
    </location>
</feature>
<dbReference type="PROSITE" id="PS50158">
    <property type="entry name" value="ZF_CCHC"/>
    <property type="match status" value="1"/>
</dbReference>
<evidence type="ECO:0000256" key="2">
    <source>
        <dbReference type="SAM" id="Coils"/>
    </source>
</evidence>
<keyword evidence="1" id="KW-0863">Zinc-finger</keyword>
<feature type="coiled-coil region" evidence="2">
    <location>
        <begin position="120"/>
        <end position="178"/>
    </location>
</feature>
<dbReference type="Pfam" id="PF03564">
    <property type="entry name" value="DUF1759"/>
    <property type="match status" value="1"/>
</dbReference>
<dbReference type="PANTHER" id="PTHR22954">
    <property type="entry name" value="RETROVIRAL PROTEASE-RELATED"/>
    <property type="match status" value="1"/>
</dbReference>
<evidence type="ECO:0000256" key="1">
    <source>
        <dbReference type="PROSITE-ProRule" id="PRU00047"/>
    </source>
</evidence>
<feature type="region of interest" description="Disordered" evidence="3">
    <location>
        <begin position="607"/>
        <end position="640"/>
    </location>
</feature>
<sequence>MPFPMTLAFRNQLSQTAKQMRTLLATAPPDWTAAEDASATISLLALEEEIAVNIEHSDALINEAARFEEGQRLFLGAFGKLPAGAKDAEQKAYDDLLAEIRLDELQSDCRQLISTIARRIRAYKRKESDLKAQIAQAQTRATTHVALEDNDSRDTSLLRDIVQQNQQMMQNMQDMLQAFTLQNRPAAPTADDQSRAATLAAVTAVNPTASPGLITTALSINEPQPTGNNTLQSVSWPISSAPGGPSPVSTASMPIYTTRNMGAQSTLTPHSSQWTMPTGTGFGGQYQGHPQYFSSPFVPQMPSNAVPHAFSTPSRFHLPLPTLEIPHFSGERSKWRPFWHMFELVTKNHPDLSDLERHTLLLTYLKGDAMKLIDGIPLSHGNFQIVVDILKKRYDNRPQLITDLYSQLQKLEQASSLAKLKDLYFGFMRICRQLEVEGESPNHNPILWKIVYDKLSTQYLSKLLAKEPSATNWTAHSIQAAIWEVIEREEKIAEHKAEHRTERPSKDLNEREEEPDQHYTILSTMVDQKKRPEPQRSCSFCQGKDHWTDGCHKYPDYQTRVDRTRELHQCFKCLRTGHGSKKCKAKFSDCFHCKRRHNSALCREKFEQKRSDDQEQKPKDTKAQHLRFRRKEWHKPKVPKPAISSLEDSVAMKTGRKASTIQKSQAKVRTQRTINQVPVIVGHCTVLSQIVIESEVRTQKTQQIPKSGSDNKSSKRRRELRPERKTSTSANPNSTVKNEGPSKLTPYLVQKKMPTPLHPKVEKESHPAAHVSTPIKPQDQRRRQVQPETKVQHLRNMPKYCQSEGISAKNRQSTVPQLKNHTRGQKSHREWAIEVFYTKKHNLRNQNELEQYRD</sequence>
<gene>
    <name evidence="5" type="ORF">DdX_14274</name>
</gene>
<protein>
    <submittedName>
        <fullName evidence="5">Zinc knuckle family protein</fullName>
    </submittedName>
</protein>
<dbReference type="InterPro" id="IPR001878">
    <property type="entry name" value="Znf_CCHC"/>
</dbReference>
<keyword evidence="1" id="KW-0479">Metal-binding</keyword>
<feature type="compositionally biased region" description="Polar residues" evidence="3">
    <location>
        <begin position="699"/>
        <end position="711"/>
    </location>
</feature>